<keyword evidence="9" id="KW-1185">Reference proteome</keyword>
<evidence type="ECO:0000256" key="3">
    <source>
        <dbReference type="ARBA" id="ARBA00022679"/>
    </source>
</evidence>
<evidence type="ECO:0000259" key="7">
    <source>
        <dbReference type="Pfam" id="PF01208"/>
    </source>
</evidence>
<dbReference type="Proteomes" id="UP000036756">
    <property type="component" value="Unassembled WGS sequence"/>
</dbReference>
<dbReference type="GO" id="GO:0006730">
    <property type="term" value="P:one-carbon metabolic process"/>
    <property type="evidence" value="ECO:0007669"/>
    <property type="project" value="InterPro"/>
</dbReference>
<evidence type="ECO:0000313" key="8">
    <source>
        <dbReference type="EMBL" id="KMT21029.1"/>
    </source>
</evidence>
<dbReference type="GO" id="GO:0032259">
    <property type="term" value="P:methylation"/>
    <property type="evidence" value="ECO:0007669"/>
    <property type="project" value="UniProtKB-KW"/>
</dbReference>
<dbReference type="PANTHER" id="PTHR47099:SF1">
    <property type="entry name" value="METHYLCOBAMIDE:COM METHYLTRANSFERASE MTBA"/>
    <property type="match status" value="1"/>
</dbReference>
<dbReference type="PANTHER" id="PTHR47099">
    <property type="entry name" value="METHYLCOBAMIDE:COM METHYLTRANSFERASE MTBA"/>
    <property type="match status" value="1"/>
</dbReference>
<dbReference type="GO" id="GO:0046872">
    <property type="term" value="F:metal ion binding"/>
    <property type="evidence" value="ECO:0007669"/>
    <property type="project" value="UniProtKB-KW"/>
</dbReference>
<dbReference type="AlphaFoldDB" id="A0A0J8D9P0"/>
<dbReference type="GO" id="GO:0006779">
    <property type="term" value="P:porphyrin-containing compound biosynthetic process"/>
    <property type="evidence" value="ECO:0007669"/>
    <property type="project" value="InterPro"/>
</dbReference>
<dbReference type="EMBL" id="LFVU01000028">
    <property type="protein sequence ID" value="KMT21029.1"/>
    <property type="molecule type" value="Genomic_DNA"/>
</dbReference>
<dbReference type="EC" id="2.1.1.246" evidence="8"/>
<dbReference type="InterPro" id="IPR000257">
    <property type="entry name" value="Uroporphyrinogen_deCOase"/>
</dbReference>
<accession>A0A0J8D9P0</accession>
<keyword evidence="6" id="KW-0484">Methanogenesis</keyword>
<dbReference type="InterPro" id="IPR038071">
    <property type="entry name" value="UROD/MetE-like_sf"/>
</dbReference>
<keyword evidence="3 8" id="KW-0808">Transferase</keyword>
<dbReference type="InterPro" id="IPR052024">
    <property type="entry name" value="Methanogen_methyltrans"/>
</dbReference>
<evidence type="ECO:0000313" key="9">
    <source>
        <dbReference type="Proteomes" id="UP000036756"/>
    </source>
</evidence>
<dbReference type="InterPro" id="IPR006360">
    <property type="entry name" value="Mtase_MtaA_CmuA"/>
</dbReference>
<dbReference type="NCBIfam" id="TIGR01463">
    <property type="entry name" value="mtaA_cmuA"/>
    <property type="match status" value="1"/>
</dbReference>
<dbReference type="Gene3D" id="3.20.20.210">
    <property type="match status" value="1"/>
</dbReference>
<gene>
    <name evidence="8" type="primary">mtbA</name>
    <name evidence="8" type="ORF">CLCY_1c02630</name>
</gene>
<dbReference type="PATRIC" id="fig|1121307.3.peg.627"/>
<evidence type="ECO:0000256" key="4">
    <source>
        <dbReference type="ARBA" id="ARBA00022723"/>
    </source>
</evidence>
<evidence type="ECO:0000256" key="5">
    <source>
        <dbReference type="ARBA" id="ARBA00022833"/>
    </source>
</evidence>
<dbReference type="OrthoDB" id="8452307at2"/>
<dbReference type="STRING" id="1121307.CLCY_1c02630"/>
<dbReference type="GO" id="GO:1990088">
    <property type="term" value="F:[methyl-Co(III) methanol-specific corrinoid protein]:coenzyme M methyltransferase"/>
    <property type="evidence" value="ECO:0007669"/>
    <property type="project" value="UniProtKB-EC"/>
</dbReference>
<organism evidence="8 9">
    <name type="scientific">Clostridium cylindrosporum DSM 605</name>
    <dbReference type="NCBI Taxonomy" id="1121307"/>
    <lineage>
        <taxon>Bacteria</taxon>
        <taxon>Bacillati</taxon>
        <taxon>Bacillota</taxon>
        <taxon>Clostridia</taxon>
        <taxon>Eubacteriales</taxon>
        <taxon>Clostridiaceae</taxon>
        <taxon>Clostridium</taxon>
    </lineage>
</organism>
<dbReference type="RefSeq" id="WP_048571420.1">
    <property type="nucleotide sequence ID" value="NZ_LFVU01000028.1"/>
</dbReference>
<evidence type="ECO:0000256" key="2">
    <source>
        <dbReference type="ARBA" id="ARBA00022603"/>
    </source>
</evidence>
<name>A0A0J8D9P0_CLOCY</name>
<keyword evidence="2 8" id="KW-0489">Methyltransferase</keyword>
<reference evidence="8 9" key="1">
    <citation type="submission" date="2015-06" db="EMBL/GenBank/DDBJ databases">
        <title>Draft genome sequence of the purine-degrading Clostridium cylindrosporum HC-1 (DSM 605).</title>
        <authorList>
            <person name="Poehlein A."/>
            <person name="Schiel-Bengelsdorf B."/>
            <person name="Bengelsdorf F."/>
            <person name="Daniel R."/>
            <person name="Duerre P."/>
        </authorList>
    </citation>
    <scope>NUCLEOTIDE SEQUENCE [LARGE SCALE GENOMIC DNA]</scope>
    <source>
        <strain evidence="8 9">DSM 605</strain>
    </source>
</reference>
<evidence type="ECO:0000256" key="1">
    <source>
        <dbReference type="ARBA" id="ARBA00001947"/>
    </source>
</evidence>
<dbReference type="Pfam" id="PF01208">
    <property type="entry name" value="URO-D"/>
    <property type="match status" value="1"/>
</dbReference>
<keyword evidence="4" id="KW-0479">Metal-binding</keyword>
<dbReference type="SUPFAM" id="SSF51726">
    <property type="entry name" value="UROD/MetE-like"/>
    <property type="match status" value="1"/>
</dbReference>
<keyword evidence="5" id="KW-0862">Zinc</keyword>
<protein>
    <submittedName>
        <fullName evidence="8">Methylcobamide:CoM methyltransferase MtbA</fullName>
        <ecNumber evidence="8">2.1.1.246</ecNumber>
    </submittedName>
</protein>
<proteinExistence type="predicted"/>
<comment type="cofactor">
    <cofactor evidence="1">
        <name>Zn(2+)</name>
        <dbReference type="ChEBI" id="CHEBI:29105"/>
    </cofactor>
</comment>
<dbReference type="GO" id="GO:0015948">
    <property type="term" value="P:methanogenesis"/>
    <property type="evidence" value="ECO:0007669"/>
    <property type="project" value="UniProtKB-KW"/>
</dbReference>
<dbReference type="GO" id="GO:0004853">
    <property type="term" value="F:uroporphyrinogen decarboxylase activity"/>
    <property type="evidence" value="ECO:0007669"/>
    <property type="project" value="InterPro"/>
</dbReference>
<evidence type="ECO:0000256" key="6">
    <source>
        <dbReference type="ARBA" id="ARBA00022994"/>
    </source>
</evidence>
<dbReference type="NCBIfam" id="NF004889">
    <property type="entry name" value="PRK06252.1"/>
    <property type="match status" value="1"/>
</dbReference>
<sequence>MLSPKERLNKVFTKEEVDRPPCICPGGMMNMVTTELMDEVGISLPAAHSDAQMMADLARAVYEKGCFENFGVPFCMTVEAEELGAKVDMGSNIYEPHVVEYAINSVNEWTTLSKINFEDGRSKVVLDAIKILKSKKDDVPIIGNLTGPISTASSIIEPVVFYKQLRKSNKEAHEFLEFVTDELILFAKKQIEAGADIIAISDPSGTGEILGPKLFEEFAVKYLNKLIHSIQKENIATIVHICGQMKNVYSEVNKVRSNVLSFDSMVSIKEARKNLGDRLLMGNVSTYTIEFGEANKIAQLTQRCVEDGSNIISPACGLGMKSPLKNIRSMIESLTKGDAISDA</sequence>
<feature type="domain" description="Uroporphyrinogen decarboxylase (URO-D)" evidence="7">
    <location>
        <begin position="4"/>
        <end position="334"/>
    </location>
</feature>
<comment type="caution">
    <text evidence="8">The sequence shown here is derived from an EMBL/GenBank/DDBJ whole genome shotgun (WGS) entry which is preliminary data.</text>
</comment>